<dbReference type="GO" id="GO:0004113">
    <property type="term" value="F:2',3'-cyclic-nucleotide 3'-phosphodiesterase activity"/>
    <property type="evidence" value="ECO:0007669"/>
    <property type="project" value="TreeGrafter"/>
</dbReference>
<evidence type="ECO:0000313" key="2">
    <source>
        <dbReference type="Proteomes" id="UP000010091"/>
    </source>
</evidence>
<organism evidence="1 2">
    <name type="scientific">Cryptococcus neoformans (strain H99 / ATCC 208821 / CBS 10515 / FGSC 9487)</name>
    <name type="common">Cryptococcus neoformans var. grubii serotype A</name>
    <dbReference type="NCBI Taxonomy" id="235443"/>
    <lineage>
        <taxon>Eukaryota</taxon>
        <taxon>Fungi</taxon>
        <taxon>Dikarya</taxon>
        <taxon>Basidiomycota</taxon>
        <taxon>Agaricomycotina</taxon>
        <taxon>Tremellomycetes</taxon>
        <taxon>Tremellales</taxon>
        <taxon>Cryptococcaceae</taxon>
        <taxon>Cryptococcus</taxon>
        <taxon>Cryptococcus neoformans species complex</taxon>
    </lineage>
</organism>
<dbReference type="OrthoDB" id="514292at2759"/>
<dbReference type="Pfam" id="PF07823">
    <property type="entry name" value="CPDase"/>
    <property type="match status" value="1"/>
</dbReference>
<proteinExistence type="predicted"/>
<dbReference type="VEuPathDB" id="FungiDB:CNAG_00933"/>
<dbReference type="Gene3D" id="3.90.1140.10">
    <property type="entry name" value="Cyclic phosphodiesterase"/>
    <property type="match status" value="1"/>
</dbReference>
<evidence type="ECO:0000313" key="1">
    <source>
        <dbReference type="EMBL" id="AFR95196.2"/>
    </source>
</evidence>
<dbReference type="RefSeq" id="XP_012049117.1">
    <property type="nucleotide sequence ID" value="XM_012193727.1"/>
</dbReference>
<dbReference type="InterPro" id="IPR009097">
    <property type="entry name" value="Cyclic_Pdiesterase"/>
</dbReference>
<dbReference type="HOGENOM" id="CLU_081919_0_1_1"/>
<dbReference type="InterPro" id="IPR012386">
    <property type="entry name" value="Cyclic-nucl_3Pdiesterase"/>
</dbReference>
<dbReference type="GO" id="GO:0009187">
    <property type="term" value="P:cyclic nucleotide metabolic process"/>
    <property type="evidence" value="ECO:0007669"/>
    <property type="project" value="TreeGrafter"/>
</dbReference>
<dbReference type="EMBL" id="CP003824">
    <property type="protein sequence ID" value="AFR95196.2"/>
    <property type="molecule type" value="Genomic_DNA"/>
</dbReference>
<dbReference type="KEGG" id="cng:CNAG_00933"/>
<name>J9VP34_CRYN9</name>
<protein>
    <recommendedName>
        <fullName evidence="3">2',3'-cyclic-nucleotide 3'-phosphodiesterase</fullName>
    </recommendedName>
</protein>
<sequence>MSDTKPKQSSSSSGYAIWLIPSANEKTHYQHLINRLSKLADTDDDEGTRKSSPFPSFEPHITLFAFIPLDTPIGEISNTLRQVVARVAAQVSSSGPERSDTMGTRGAGASASELESCKGLEDFVLGLLPAQSGRSYFQSVLAPVKPSTKLLSLREQTVAAFTPSPSDSDSHSQKRDDYFPHLSLFYGDCTPTKRAEIAAIANSDDPSLGSGGATVTIKELGIVRCVGKVEEWEHVESVVL</sequence>
<gene>
    <name evidence="1" type="ORF">CNAG_00933</name>
</gene>
<dbReference type="SUPFAM" id="SSF55144">
    <property type="entry name" value="LigT-like"/>
    <property type="match status" value="1"/>
</dbReference>
<dbReference type="PANTHER" id="PTHR28141">
    <property type="entry name" value="2',3'-CYCLIC-NUCLEOTIDE 3'-PHOSPHODIESTERASE"/>
    <property type="match status" value="1"/>
</dbReference>
<dbReference type="GeneID" id="23884700"/>
<dbReference type="PANTHER" id="PTHR28141:SF1">
    <property type="entry name" value="2',3'-CYCLIC-NUCLEOTIDE 3'-PHOSPHODIESTERASE"/>
    <property type="match status" value="1"/>
</dbReference>
<accession>J9VP34</accession>
<evidence type="ECO:0008006" key="3">
    <source>
        <dbReference type="Google" id="ProtNLM"/>
    </source>
</evidence>
<keyword evidence="2" id="KW-1185">Reference proteome</keyword>
<dbReference type="AlphaFoldDB" id="J9VP34"/>
<dbReference type="Proteomes" id="UP000010091">
    <property type="component" value="Chromosome 5"/>
</dbReference>
<reference evidence="1 2" key="1">
    <citation type="journal article" date="2014" name="PLoS Genet.">
        <title>Analysis of the genome and transcriptome of Cryptococcus neoformans var. grubii reveals complex RNA expression and microevolution leading to virulence attenuation.</title>
        <authorList>
            <person name="Janbon G."/>
            <person name="Ormerod K.L."/>
            <person name="Paulet D."/>
            <person name="Byrnes E.J.III."/>
            <person name="Yadav V."/>
            <person name="Chatterjee G."/>
            <person name="Mullapudi N."/>
            <person name="Hon C.C."/>
            <person name="Billmyre R.B."/>
            <person name="Brunel F."/>
            <person name="Bahn Y.S."/>
            <person name="Chen W."/>
            <person name="Chen Y."/>
            <person name="Chow E.W."/>
            <person name="Coppee J.Y."/>
            <person name="Floyd-Averette A."/>
            <person name="Gaillardin C."/>
            <person name="Gerik K.J."/>
            <person name="Goldberg J."/>
            <person name="Gonzalez-Hilarion S."/>
            <person name="Gujja S."/>
            <person name="Hamlin J.L."/>
            <person name="Hsueh Y.P."/>
            <person name="Ianiri G."/>
            <person name="Jones S."/>
            <person name="Kodira C.D."/>
            <person name="Kozubowski L."/>
            <person name="Lam W."/>
            <person name="Marra M."/>
            <person name="Mesner L.D."/>
            <person name="Mieczkowski P.A."/>
            <person name="Moyrand F."/>
            <person name="Nielsen K."/>
            <person name="Proux C."/>
            <person name="Rossignol T."/>
            <person name="Schein J.E."/>
            <person name="Sun S."/>
            <person name="Wollschlaeger C."/>
            <person name="Wood I.A."/>
            <person name="Zeng Q."/>
            <person name="Neuveglise C."/>
            <person name="Newlon C.S."/>
            <person name="Perfect J.R."/>
            <person name="Lodge J.K."/>
            <person name="Idnurm A."/>
            <person name="Stajich J.E."/>
            <person name="Kronstad J.W."/>
            <person name="Sanyal K."/>
            <person name="Heitman J."/>
            <person name="Fraser J.A."/>
            <person name="Cuomo C.A."/>
            <person name="Dietrich F.S."/>
        </authorList>
    </citation>
    <scope>NUCLEOTIDE SEQUENCE [LARGE SCALE GENOMIC DNA]</scope>
    <source>
        <strain evidence="2">H99 / ATCC 208821 / CBS 10515 / FGSC 9487</strain>
    </source>
</reference>